<dbReference type="InterPro" id="IPR036457">
    <property type="entry name" value="PPM-type-like_dom_sf"/>
</dbReference>
<dbReference type="GO" id="GO:0005829">
    <property type="term" value="C:cytosol"/>
    <property type="evidence" value="ECO:0007669"/>
    <property type="project" value="UniProtKB-SubCell"/>
</dbReference>
<dbReference type="InterPro" id="IPR001932">
    <property type="entry name" value="PPM-type_phosphatase-like_dom"/>
</dbReference>
<dbReference type="Bgee" id="ENSXETG00000002746">
    <property type="expression patterns" value="Expressed in early embryo and 14 other cell types or tissues"/>
</dbReference>
<feature type="region of interest" description="Disordered" evidence="25">
    <location>
        <begin position="1"/>
        <end position="20"/>
    </location>
</feature>
<dbReference type="GO" id="GO:0000287">
    <property type="term" value="F:magnesium ion binding"/>
    <property type="evidence" value="ECO:0007669"/>
    <property type="project" value="InterPro"/>
</dbReference>
<dbReference type="AlphaFoldDB" id="F6RTH1"/>
<evidence type="ECO:0000256" key="7">
    <source>
        <dbReference type="ARBA" id="ARBA00022490"/>
    </source>
</evidence>
<keyword evidence="16" id="KW-0472">Membrane</keyword>
<organism evidence="27">
    <name type="scientific">Xenopus tropicalis</name>
    <name type="common">Western clawed frog</name>
    <name type="synonym">Silurana tropicalis</name>
    <dbReference type="NCBI Taxonomy" id="8364"/>
    <lineage>
        <taxon>Eukaryota</taxon>
        <taxon>Metazoa</taxon>
        <taxon>Chordata</taxon>
        <taxon>Craniata</taxon>
        <taxon>Vertebrata</taxon>
        <taxon>Euteleostomi</taxon>
        <taxon>Amphibia</taxon>
        <taxon>Batrachia</taxon>
        <taxon>Anura</taxon>
        <taxon>Pipoidea</taxon>
        <taxon>Pipidae</taxon>
        <taxon>Xenopodinae</taxon>
        <taxon>Xenopus</taxon>
        <taxon>Silurana</taxon>
    </lineage>
</organism>
<evidence type="ECO:0000256" key="13">
    <source>
        <dbReference type="ARBA" id="ARBA00022842"/>
    </source>
</evidence>
<evidence type="ECO:0000256" key="17">
    <source>
        <dbReference type="ARBA" id="ARBA00023211"/>
    </source>
</evidence>
<dbReference type="STRING" id="8364.ENSXETP00000005985"/>
<dbReference type="eggNOG" id="KOG0697">
    <property type="taxonomic scope" value="Eukaryota"/>
</dbReference>
<dbReference type="PhylomeDB" id="F6RTH1"/>
<keyword evidence="9" id="KW-0597">Phosphoprotein</keyword>
<evidence type="ECO:0000256" key="11">
    <source>
        <dbReference type="ARBA" id="ARBA00022723"/>
    </source>
</evidence>
<dbReference type="PROSITE" id="PS51746">
    <property type="entry name" value="PPM_2"/>
    <property type="match status" value="1"/>
</dbReference>
<evidence type="ECO:0000256" key="6">
    <source>
        <dbReference type="ARBA" id="ARBA00013081"/>
    </source>
</evidence>
<dbReference type="Gene3D" id="1.10.10.430">
    <property type="entry name" value="Phosphatase 2C, C-terminal domain suprefamily"/>
    <property type="match status" value="1"/>
</dbReference>
<dbReference type="GeneTree" id="ENSGT00940000156070"/>
<comment type="similarity">
    <text evidence="5 24">Belongs to the PP2C family.</text>
</comment>
<evidence type="ECO:0000256" key="1">
    <source>
        <dbReference type="ARBA" id="ARBA00001936"/>
    </source>
</evidence>
<evidence type="ECO:0000256" key="9">
    <source>
        <dbReference type="ARBA" id="ARBA00022553"/>
    </source>
</evidence>
<dbReference type="Xenbase" id="XB-GENE-999170">
    <property type="gene designation" value="ppm1b"/>
</dbReference>
<keyword evidence="7" id="KW-0963">Cytoplasm</keyword>
<evidence type="ECO:0000256" key="25">
    <source>
        <dbReference type="SAM" id="MobiDB-lite"/>
    </source>
</evidence>
<evidence type="ECO:0000256" key="21">
    <source>
        <dbReference type="ARBA" id="ARBA00065584"/>
    </source>
</evidence>
<dbReference type="FunCoup" id="F6RTH1">
    <property type="interactions" value="4080"/>
</dbReference>
<protein>
    <recommendedName>
        <fullName evidence="22">Protein phosphatase 1B</fullName>
        <ecNumber evidence="6">3.1.3.16</ecNumber>
    </recommendedName>
    <alternativeName>
        <fullName evidence="23">Protein phosphatase 2C isoform beta</fullName>
    </alternativeName>
</protein>
<comment type="catalytic activity">
    <reaction evidence="19">
        <text>O-phospho-L-seryl-[protein] + H2O = L-seryl-[protein] + phosphate</text>
        <dbReference type="Rhea" id="RHEA:20629"/>
        <dbReference type="Rhea" id="RHEA-COMP:9863"/>
        <dbReference type="Rhea" id="RHEA-COMP:11604"/>
        <dbReference type="ChEBI" id="CHEBI:15377"/>
        <dbReference type="ChEBI" id="CHEBI:29999"/>
        <dbReference type="ChEBI" id="CHEBI:43474"/>
        <dbReference type="ChEBI" id="CHEBI:83421"/>
        <dbReference type="EC" id="3.1.3.16"/>
    </reaction>
</comment>
<dbReference type="PANTHER" id="PTHR47992">
    <property type="entry name" value="PROTEIN PHOSPHATASE"/>
    <property type="match status" value="1"/>
</dbReference>
<dbReference type="InterPro" id="IPR012911">
    <property type="entry name" value="PP2C_C"/>
</dbReference>
<dbReference type="SUPFAM" id="SSF81606">
    <property type="entry name" value="PP2C-like"/>
    <property type="match status" value="1"/>
</dbReference>
<evidence type="ECO:0000256" key="18">
    <source>
        <dbReference type="ARBA" id="ARBA00023288"/>
    </source>
</evidence>
<reference evidence="27" key="2">
    <citation type="submission" date="2011-06" db="UniProtKB">
        <authorList>
            <consortium name="Ensembl"/>
        </authorList>
    </citation>
    <scope>IDENTIFICATION</scope>
</reference>
<dbReference type="Ensembl" id="ENSXETT00000005985">
    <property type="protein sequence ID" value="ENSXETP00000005985"/>
    <property type="gene ID" value="ENSXETG00000002746"/>
</dbReference>
<evidence type="ECO:0000256" key="3">
    <source>
        <dbReference type="ARBA" id="ARBA00004514"/>
    </source>
</evidence>
<keyword evidence="11" id="KW-0479">Metal-binding</keyword>
<evidence type="ECO:0000256" key="16">
    <source>
        <dbReference type="ARBA" id="ARBA00023136"/>
    </source>
</evidence>
<dbReference type="InterPro" id="IPR000222">
    <property type="entry name" value="PP2C_BS"/>
</dbReference>
<evidence type="ECO:0000256" key="5">
    <source>
        <dbReference type="ARBA" id="ARBA00006702"/>
    </source>
</evidence>
<dbReference type="GO" id="GO:0004722">
    <property type="term" value="F:protein serine/threonine phosphatase activity"/>
    <property type="evidence" value="ECO:0007669"/>
    <property type="project" value="UniProtKB-EC"/>
</dbReference>
<name>F6RTH1_XENTR</name>
<evidence type="ECO:0000256" key="23">
    <source>
        <dbReference type="ARBA" id="ARBA00082952"/>
    </source>
</evidence>
<keyword evidence="12 24" id="KW-0378">Hydrolase</keyword>
<comment type="cofactor">
    <cofactor evidence="2">
        <name>Mg(2+)</name>
        <dbReference type="ChEBI" id="CHEBI:18420"/>
    </cofactor>
</comment>
<dbReference type="Gene3D" id="3.60.40.10">
    <property type="entry name" value="PPM-type phosphatase domain"/>
    <property type="match status" value="1"/>
</dbReference>
<evidence type="ECO:0000256" key="4">
    <source>
        <dbReference type="ARBA" id="ARBA00004635"/>
    </source>
</evidence>
<dbReference type="FunFam" id="1.10.10.430:FF:000001">
    <property type="entry name" value="protein phosphatase 1B isoform X1"/>
    <property type="match status" value="1"/>
</dbReference>
<keyword evidence="13" id="KW-0460">Magnesium</keyword>
<evidence type="ECO:0000256" key="8">
    <source>
        <dbReference type="ARBA" id="ARBA00022499"/>
    </source>
</evidence>
<keyword evidence="8" id="KW-1017">Isopeptide bond</keyword>
<accession>F6RTH1</accession>
<dbReference type="FunFam" id="3.60.40.10:FF:000001">
    <property type="entry name" value="protein phosphatase 1B isoform X1"/>
    <property type="match status" value="1"/>
</dbReference>
<comment type="catalytic activity">
    <reaction evidence="20">
        <text>O-phospho-L-threonyl-[protein] + H2O = L-threonyl-[protein] + phosphate</text>
        <dbReference type="Rhea" id="RHEA:47004"/>
        <dbReference type="Rhea" id="RHEA-COMP:11060"/>
        <dbReference type="Rhea" id="RHEA-COMP:11605"/>
        <dbReference type="ChEBI" id="CHEBI:15377"/>
        <dbReference type="ChEBI" id="CHEBI:30013"/>
        <dbReference type="ChEBI" id="CHEBI:43474"/>
        <dbReference type="ChEBI" id="CHEBI:61977"/>
        <dbReference type="EC" id="3.1.3.16"/>
    </reaction>
</comment>
<evidence type="ECO:0000256" key="14">
    <source>
        <dbReference type="ARBA" id="ARBA00022843"/>
    </source>
</evidence>
<evidence type="ECO:0000313" key="27">
    <source>
        <dbReference type="Ensembl" id="ENSXETP00000005985"/>
    </source>
</evidence>
<dbReference type="PROSITE" id="PS01032">
    <property type="entry name" value="PPM_1"/>
    <property type="match status" value="1"/>
</dbReference>
<dbReference type="EC" id="3.1.3.16" evidence="6"/>
<keyword evidence="15 24" id="KW-0904">Protein phosphatase</keyword>
<dbReference type="GO" id="GO:0016020">
    <property type="term" value="C:membrane"/>
    <property type="evidence" value="ECO:0007669"/>
    <property type="project" value="UniProtKB-SubCell"/>
</dbReference>
<evidence type="ECO:0000256" key="12">
    <source>
        <dbReference type="ARBA" id="ARBA00022801"/>
    </source>
</evidence>
<comment type="subunit">
    <text evidence="21">Monomer. Interacts with PAK6. Interacts with the phosphorylated form of IKBKB/IKKB.</text>
</comment>
<evidence type="ECO:0000256" key="10">
    <source>
        <dbReference type="ARBA" id="ARBA00022707"/>
    </source>
</evidence>
<dbReference type="CDD" id="cd00143">
    <property type="entry name" value="PP2Cc"/>
    <property type="match status" value="1"/>
</dbReference>
<dbReference type="SUPFAM" id="SSF81601">
    <property type="entry name" value="Protein serine/threonine phosphatase 2C, C-terminal domain"/>
    <property type="match status" value="1"/>
</dbReference>
<dbReference type="GO" id="GO:0030145">
    <property type="term" value="F:manganese ion binding"/>
    <property type="evidence" value="ECO:0007669"/>
    <property type="project" value="InterPro"/>
</dbReference>
<feature type="domain" description="PPM-type phosphatase" evidence="26">
    <location>
        <begin position="23"/>
        <end position="295"/>
    </location>
</feature>
<evidence type="ECO:0000256" key="15">
    <source>
        <dbReference type="ARBA" id="ARBA00022912"/>
    </source>
</evidence>
<dbReference type="Pfam" id="PF07830">
    <property type="entry name" value="PP2C_C"/>
    <property type="match status" value="1"/>
</dbReference>
<dbReference type="SMART" id="SM00332">
    <property type="entry name" value="PP2Cc"/>
    <property type="match status" value="1"/>
</dbReference>
<evidence type="ECO:0000259" key="26">
    <source>
        <dbReference type="PROSITE" id="PS51746"/>
    </source>
</evidence>
<evidence type="ECO:0000256" key="20">
    <source>
        <dbReference type="ARBA" id="ARBA00048336"/>
    </source>
</evidence>
<feature type="compositionally biased region" description="Basic and acidic residues" evidence="25">
    <location>
        <begin position="1"/>
        <end position="14"/>
    </location>
</feature>
<dbReference type="InterPro" id="IPR036580">
    <property type="entry name" value="PP2C_C_sf"/>
</dbReference>
<evidence type="ECO:0000256" key="22">
    <source>
        <dbReference type="ARBA" id="ARBA00070216"/>
    </source>
</evidence>
<comment type="subcellular location">
    <subcellularLocation>
        <location evidence="3">Cytoplasm</location>
        <location evidence="3">Cytosol</location>
    </subcellularLocation>
    <subcellularLocation>
        <location evidence="4">Membrane</location>
        <topology evidence="4">Lipid-anchor</topology>
    </subcellularLocation>
</comment>
<gene>
    <name evidence="27" type="primary">ppm1b</name>
</gene>
<sequence length="464" mass="51752">MGAFLDKPKTEKHNAHGAGNGLRYGLSSMQGWRVEMEDAHTAVVGIPRGLDDWSFFAVYDGHAGSRVANYCSSHLLEHITDNEDFRATETPGSALEPTVENVKSGIRTGFLKIDEYMRNFADLRNGMDRSGSTAVAVLLSPSHVYFINCGDSRAVLYRSGQVCFSTQDHKPCNPREKERIQNAGGSVMIQRVNGSLAVSRALGDYDYKCVDGKGPTEQLVSPEPEVYEIVRADEDEFIILACDGIWDVMSNEELCEFVKYRLELTDDLEKVCNSVVDTCLHKGSRDNMSIVLVCFPNAPKVSEEAIKKDADLDKHLESRVEEIMTNAGEEGMPDLAHVMRILAAENVPHLPPGGGLAAKINLFFFLFRRSVIEEVYNRLNPHRESDGVSCDENSTHGKLVEALRELRINHRGNYRQLLEEMLCSYRLVKVQGEESTSGPSVSNTVYIQHGDKSSKTVKKFFICF</sequence>
<evidence type="ECO:0000256" key="24">
    <source>
        <dbReference type="RuleBase" id="RU003465"/>
    </source>
</evidence>
<keyword evidence="10" id="KW-0519">Myristate</keyword>
<proteinExistence type="inferred from homology"/>
<keyword evidence="14" id="KW-0832">Ubl conjugation</keyword>
<comment type="cofactor">
    <cofactor evidence="1">
        <name>Mn(2+)</name>
        <dbReference type="ChEBI" id="CHEBI:29035"/>
    </cofactor>
</comment>
<dbReference type="InterPro" id="IPR015655">
    <property type="entry name" value="PP2C"/>
</dbReference>
<dbReference type="InParanoid" id="F6RTH1"/>
<keyword evidence="17" id="KW-0464">Manganese</keyword>
<keyword evidence="18" id="KW-0449">Lipoprotein</keyword>
<evidence type="ECO:0000256" key="2">
    <source>
        <dbReference type="ARBA" id="ARBA00001946"/>
    </source>
</evidence>
<dbReference type="Pfam" id="PF00481">
    <property type="entry name" value="PP2C"/>
    <property type="match status" value="1"/>
</dbReference>
<reference evidence="27" key="1">
    <citation type="journal article" date="2010" name="Science">
        <title>The genome of the Western clawed frog Xenopus tropicalis.</title>
        <authorList>
            <person name="Hellsten U."/>
            <person name="Harland R.M."/>
            <person name="Gilchrist M.J."/>
            <person name="Hendrix D."/>
            <person name="Jurka J."/>
            <person name="Kapitonov V."/>
            <person name="Ovcharenko I."/>
            <person name="Putnam N.H."/>
            <person name="Shu S."/>
            <person name="Taher L."/>
            <person name="Blitz I.L."/>
            <person name="Blumberg B."/>
            <person name="Dichmann D.S."/>
            <person name="Dubchak I."/>
            <person name="Amaya E."/>
            <person name="Detter J.C."/>
            <person name="Fletcher R."/>
            <person name="Gerhard D.S."/>
            <person name="Goodstein D."/>
            <person name="Graves T."/>
            <person name="Grigoriev I.V."/>
            <person name="Grimwood J."/>
            <person name="Kawashima T."/>
            <person name="Lindquist E."/>
            <person name="Lucas S.M."/>
            <person name="Mead P.E."/>
            <person name="Mitros T."/>
            <person name="Ogino H."/>
            <person name="Ohta Y."/>
            <person name="Poliakov A.V."/>
            <person name="Pollet N."/>
            <person name="Robert J."/>
            <person name="Salamov A."/>
            <person name="Sater A.K."/>
            <person name="Schmutz J."/>
            <person name="Terry A."/>
            <person name="Vize P.D."/>
            <person name="Warren W.C."/>
            <person name="Wells D."/>
            <person name="Wills A."/>
            <person name="Wilson R.K."/>
            <person name="Zimmerman L.B."/>
            <person name="Zorn A.M."/>
            <person name="Grainger R."/>
            <person name="Grammer T."/>
            <person name="Khokha M.K."/>
            <person name="Richardson P.M."/>
            <person name="Rokhsar D.S."/>
        </authorList>
    </citation>
    <scope>NUCLEOTIDE SEQUENCE [LARGE SCALE GENOMIC DNA]</scope>
    <source>
        <strain evidence="27">Nigerian</strain>
    </source>
</reference>
<evidence type="ECO:0000256" key="19">
    <source>
        <dbReference type="ARBA" id="ARBA00047761"/>
    </source>
</evidence>